<keyword evidence="5" id="KW-0964">Secreted</keyword>
<dbReference type="InterPro" id="IPR026155">
    <property type="entry name" value="Apelin"/>
</dbReference>
<evidence type="ECO:0000256" key="8">
    <source>
        <dbReference type="ARBA" id="ARBA00022729"/>
    </source>
</evidence>
<evidence type="ECO:0000256" key="11">
    <source>
        <dbReference type="SAM" id="MobiDB-lite"/>
    </source>
</evidence>
<feature type="region of interest" description="Disordered" evidence="11">
    <location>
        <begin position="27"/>
        <end position="71"/>
    </location>
</feature>
<accession>A0A3B3SUF1</accession>
<evidence type="ECO:0000256" key="4">
    <source>
        <dbReference type="ARBA" id="ARBA00022473"/>
    </source>
</evidence>
<evidence type="ECO:0000256" key="1">
    <source>
        <dbReference type="ARBA" id="ARBA00004239"/>
    </source>
</evidence>
<reference evidence="13" key="1">
    <citation type="submission" date="2025-08" db="UniProtKB">
        <authorList>
            <consortium name="Ensembl"/>
        </authorList>
    </citation>
    <scope>IDENTIFICATION</scope>
</reference>
<dbReference type="GO" id="GO:0001525">
    <property type="term" value="P:angiogenesis"/>
    <property type="evidence" value="ECO:0007669"/>
    <property type="project" value="UniProtKB-KW"/>
</dbReference>
<keyword evidence="7" id="KW-0372">Hormone</keyword>
<feature type="chain" id="PRO_5017194016" description="Apelin" evidence="12">
    <location>
        <begin position="16"/>
        <end position="71"/>
    </location>
</feature>
<dbReference type="PANTHER" id="PTHR15953:SF0">
    <property type="entry name" value="APELIN"/>
    <property type="match status" value="1"/>
</dbReference>
<dbReference type="PANTHER" id="PTHR15953">
    <property type="entry name" value="APELIN"/>
    <property type="match status" value="1"/>
</dbReference>
<dbReference type="GO" id="GO:0005179">
    <property type="term" value="F:hormone activity"/>
    <property type="evidence" value="ECO:0007669"/>
    <property type="project" value="UniProtKB-KW"/>
</dbReference>
<feature type="signal peptide" evidence="12">
    <location>
        <begin position="1"/>
        <end position="15"/>
    </location>
</feature>
<dbReference type="STRING" id="1676925.ENSPKIP00000033903"/>
<keyword evidence="9" id="KW-0306">Gastrulation</keyword>
<evidence type="ECO:0000256" key="5">
    <source>
        <dbReference type="ARBA" id="ARBA00022525"/>
    </source>
</evidence>
<organism evidence="13 14">
    <name type="scientific">Paramormyrops kingsleyae</name>
    <dbReference type="NCBI Taxonomy" id="1676925"/>
    <lineage>
        <taxon>Eukaryota</taxon>
        <taxon>Metazoa</taxon>
        <taxon>Chordata</taxon>
        <taxon>Craniata</taxon>
        <taxon>Vertebrata</taxon>
        <taxon>Euteleostomi</taxon>
        <taxon>Actinopterygii</taxon>
        <taxon>Neopterygii</taxon>
        <taxon>Teleostei</taxon>
        <taxon>Osteoglossocephala</taxon>
        <taxon>Osteoglossomorpha</taxon>
        <taxon>Osteoglossiformes</taxon>
        <taxon>Mormyridae</taxon>
        <taxon>Paramormyrops</taxon>
    </lineage>
</organism>
<comment type="similarity">
    <text evidence="2">Belongs to the apelin family.</text>
</comment>
<feature type="compositionally biased region" description="Low complexity" evidence="11">
    <location>
        <begin position="37"/>
        <end position="51"/>
    </location>
</feature>
<dbReference type="GO" id="GO:0031704">
    <property type="term" value="F:apelin receptor binding"/>
    <property type="evidence" value="ECO:0007669"/>
    <property type="project" value="InterPro"/>
</dbReference>
<evidence type="ECO:0000313" key="13">
    <source>
        <dbReference type="Ensembl" id="ENSPKIP00000033903.1"/>
    </source>
</evidence>
<name>A0A3B3SUF1_9TELE</name>
<dbReference type="Ensembl" id="ENSPKIT00000014799.1">
    <property type="protein sequence ID" value="ENSPKIP00000033903.1"/>
    <property type="gene ID" value="ENSPKIG00000013443.1"/>
</dbReference>
<dbReference type="GeneTree" id="ENSGT00950000184267"/>
<comment type="subcellular location">
    <subcellularLocation>
        <location evidence="1">Secreted</location>
        <location evidence="1">Extracellular space</location>
    </subcellularLocation>
</comment>
<evidence type="ECO:0000256" key="12">
    <source>
        <dbReference type="SAM" id="SignalP"/>
    </source>
</evidence>
<evidence type="ECO:0000313" key="14">
    <source>
        <dbReference type="Proteomes" id="UP000261540"/>
    </source>
</evidence>
<dbReference type="Pfam" id="PF15360">
    <property type="entry name" value="Apelin"/>
    <property type="match status" value="1"/>
</dbReference>
<dbReference type="Proteomes" id="UP000261540">
    <property type="component" value="Unplaced"/>
</dbReference>
<evidence type="ECO:0000256" key="9">
    <source>
        <dbReference type="ARBA" id="ARBA00023218"/>
    </source>
</evidence>
<evidence type="ECO:0000256" key="10">
    <source>
        <dbReference type="ARBA" id="ARBA00030305"/>
    </source>
</evidence>
<feature type="compositionally biased region" description="Basic residues" evidence="11">
    <location>
        <begin position="52"/>
        <end position="65"/>
    </location>
</feature>
<evidence type="ECO:0000256" key="7">
    <source>
        <dbReference type="ARBA" id="ARBA00022702"/>
    </source>
</evidence>
<dbReference type="GO" id="GO:0005576">
    <property type="term" value="C:extracellular region"/>
    <property type="evidence" value="ECO:0007669"/>
    <property type="project" value="UniProtKB-SubCell"/>
</dbReference>
<reference evidence="13" key="2">
    <citation type="submission" date="2025-09" db="UniProtKB">
        <authorList>
            <consortium name="Ensembl"/>
        </authorList>
    </citation>
    <scope>IDENTIFICATION</scope>
</reference>
<sequence>CQAGILLLVLLLCSACGPMATTDRAKELEKEGTVRKAGQQSPSRSSPSHRAGTWKRRRTRPRLSHKGPMPF</sequence>
<keyword evidence="4" id="KW-0217">Developmental protein</keyword>
<protein>
    <recommendedName>
        <fullName evidence="3">Apelin</fullName>
    </recommendedName>
    <alternativeName>
        <fullName evidence="10">APJ endogenous ligand</fullName>
    </alternativeName>
</protein>
<dbReference type="AlphaFoldDB" id="A0A3B3SUF1"/>
<proteinExistence type="inferred from homology"/>
<evidence type="ECO:0000256" key="2">
    <source>
        <dbReference type="ARBA" id="ARBA00008623"/>
    </source>
</evidence>
<keyword evidence="6" id="KW-0037">Angiogenesis</keyword>
<keyword evidence="14" id="KW-1185">Reference proteome</keyword>
<dbReference type="GO" id="GO:0007369">
    <property type="term" value="P:gastrulation"/>
    <property type="evidence" value="ECO:0007669"/>
    <property type="project" value="UniProtKB-KW"/>
</dbReference>
<evidence type="ECO:0000256" key="6">
    <source>
        <dbReference type="ARBA" id="ARBA00022657"/>
    </source>
</evidence>
<evidence type="ECO:0000256" key="3">
    <source>
        <dbReference type="ARBA" id="ARBA00020395"/>
    </source>
</evidence>
<keyword evidence="8 12" id="KW-0732">Signal</keyword>